<comment type="caution">
    <text evidence="1">The sequence shown here is derived from an EMBL/GenBank/DDBJ whole genome shotgun (WGS) entry which is preliminary data.</text>
</comment>
<name>A0ABV3CJ00_9ACTN</name>
<evidence type="ECO:0000313" key="2">
    <source>
        <dbReference type="Proteomes" id="UP001551329"/>
    </source>
</evidence>
<dbReference type="RefSeq" id="WP_358477217.1">
    <property type="nucleotide sequence ID" value="NZ_JBEZAE010000029.1"/>
</dbReference>
<keyword evidence="2" id="KW-1185">Reference proteome</keyword>
<sequence length="204" mass="21768">MTSFTPNQFIPYSDPTDPTDIPNALKDAAEQIDFSLGVQEDRGRPRAMAQVLGTITNAIPGVMASGNLTWQTIDFNTVDVTASTPTNAIQPLISNTTTAITVNRPGFWFIYGTVQAMTTVPAANIDELGLEILLNNSATPTNCRHGSHDTTTSGVSSFLIDASCGLLLTSGDTIGLRALVRRASGAETVFFGRRSLTLLRMTLS</sequence>
<dbReference type="EMBL" id="JBEZAE010000029">
    <property type="protein sequence ID" value="MEU7074747.1"/>
    <property type="molecule type" value="Genomic_DNA"/>
</dbReference>
<dbReference type="Proteomes" id="UP001551329">
    <property type="component" value="Unassembled WGS sequence"/>
</dbReference>
<evidence type="ECO:0000313" key="1">
    <source>
        <dbReference type="EMBL" id="MEU7074747.1"/>
    </source>
</evidence>
<accession>A0ABV3CJ00</accession>
<gene>
    <name evidence="1" type="ORF">AB0A88_32105</name>
</gene>
<proteinExistence type="predicted"/>
<organism evidence="1 2">
    <name type="scientific">Streptomyces narbonensis</name>
    <dbReference type="NCBI Taxonomy" id="67333"/>
    <lineage>
        <taxon>Bacteria</taxon>
        <taxon>Bacillati</taxon>
        <taxon>Actinomycetota</taxon>
        <taxon>Actinomycetes</taxon>
        <taxon>Kitasatosporales</taxon>
        <taxon>Streptomycetaceae</taxon>
        <taxon>Streptomyces</taxon>
    </lineage>
</organism>
<protein>
    <submittedName>
        <fullName evidence="1">Uncharacterized protein</fullName>
    </submittedName>
</protein>
<reference evidence="1 2" key="1">
    <citation type="submission" date="2024-06" db="EMBL/GenBank/DDBJ databases">
        <title>The Natural Products Discovery Center: Release of the First 8490 Sequenced Strains for Exploring Actinobacteria Biosynthetic Diversity.</title>
        <authorList>
            <person name="Kalkreuter E."/>
            <person name="Kautsar S.A."/>
            <person name="Yang D."/>
            <person name="Bader C.D."/>
            <person name="Teijaro C.N."/>
            <person name="Fluegel L."/>
            <person name="Davis C.M."/>
            <person name="Simpson J.R."/>
            <person name="Lauterbach L."/>
            <person name="Steele A.D."/>
            <person name="Gui C."/>
            <person name="Meng S."/>
            <person name="Li G."/>
            <person name="Viehrig K."/>
            <person name="Ye F."/>
            <person name="Su P."/>
            <person name="Kiefer A.F."/>
            <person name="Nichols A."/>
            <person name="Cepeda A.J."/>
            <person name="Yan W."/>
            <person name="Fan B."/>
            <person name="Jiang Y."/>
            <person name="Adhikari A."/>
            <person name="Zheng C.-J."/>
            <person name="Schuster L."/>
            <person name="Cowan T.M."/>
            <person name="Smanski M.J."/>
            <person name="Chevrette M.G."/>
            <person name="De Carvalho L.P.S."/>
            <person name="Shen B."/>
        </authorList>
    </citation>
    <scope>NUCLEOTIDE SEQUENCE [LARGE SCALE GENOMIC DNA]</scope>
    <source>
        <strain evidence="1 2">NPDC045974</strain>
    </source>
</reference>